<dbReference type="Proteomes" id="UP000030746">
    <property type="component" value="Unassembled WGS sequence"/>
</dbReference>
<comment type="subcellular location">
    <subcellularLocation>
        <location evidence="1">Secreted</location>
    </subcellularLocation>
</comment>
<dbReference type="Pfam" id="PF00014">
    <property type="entry name" value="Kunitz_BPTI"/>
    <property type="match status" value="1"/>
</dbReference>
<dbReference type="PROSITE" id="PS50279">
    <property type="entry name" value="BPTI_KUNITZ_2"/>
    <property type="match status" value="1"/>
</dbReference>
<dbReference type="PRINTS" id="PR00759">
    <property type="entry name" value="BASICPTASE"/>
</dbReference>
<evidence type="ECO:0000259" key="6">
    <source>
        <dbReference type="PROSITE" id="PS50279"/>
    </source>
</evidence>
<dbReference type="InterPro" id="IPR002223">
    <property type="entry name" value="Kunitz_BPTI"/>
</dbReference>
<dbReference type="EMBL" id="KB202367">
    <property type="protein sequence ID" value="ESO90599.1"/>
    <property type="molecule type" value="Genomic_DNA"/>
</dbReference>
<dbReference type="CTD" id="20232188"/>
<dbReference type="PANTHER" id="PTHR10083:SF374">
    <property type="entry name" value="BPTI_KUNITZ INHIBITOR DOMAIN-CONTAINING PROTEIN"/>
    <property type="match status" value="1"/>
</dbReference>
<dbReference type="OrthoDB" id="5950222at2759"/>
<evidence type="ECO:0000313" key="7">
    <source>
        <dbReference type="EMBL" id="ESO90599.1"/>
    </source>
</evidence>
<dbReference type="FunFam" id="4.10.410.10:FF:000011">
    <property type="entry name" value="Tissue factor pathway inhibitor"/>
    <property type="match status" value="1"/>
</dbReference>
<dbReference type="PROSITE" id="PS00280">
    <property type="entry name" value="BPTI_KUNITZ_1"/>
    <property type="match status" value="1"/>
</dbReference>
<dbReference type="InterPro" id="IPR036880">
    <property type="entry name" value="Kunitz_BPTI_sf"/>
</dbReference>
<gene>
    <name evidence="7" type="ORF">LOTGIDRAFT_123062</name>
</gene>
<dbReference type="GeneID" id="20232188"/>
<dbReference type="OMA" id="MCEPFIF"/>
<feature type="domain" description="BPTI/Kunitz inhibitor" evidence="6">
    <location>
        <begin position="4"/>
        <end position="54"/>
    </location>
</feature>
<evidence type="ECO:0000256" key="2">
    <source>
        <dbReference type="ARBA" id="ARBA00022525"/>
    </source>
</evidence>
<accession>V4BNW1</accession>
<keyword evidence="4" id="KW-0722">Serine protease inhibitor</keyword>
<dbReference type="GO" id="GO:0004867">
    <property type="term" value="F:serine-type endopeptidase inhibitor activity"/>
    <property type="evidence" value="ECO:0007669"/>
    <property type="project" value="UniProtKB-KW"/>
</dbReference>
<dbReference type="STRING" id="225164.V4BNW1"/>
<dbReference type="PANTHER" id="PTHR10083">
    <property type="entry name" value="KUNITZ-TYPE PROTEASE INHIBITOR-RELATED"/>
    <property type="match status" value="1"/>
</dbReference>
<reference evidence="7 8" key="1">
    <citation type="journal article" date="2013" name="Nature">
        <title>Insights into bilaterian evolution from three spiralian genomes.</title>
        <authorList>
            <person name="Simakov O."/>
            <person name="Marletaz F."/>
            <person name="Cho S.J."/>
            <person name="Edsinger-Gonzales E."/>
            <person name="Havlak P."/>
            <person name="Hellsten U."/>
            <person name="Kuo D.H."/>
            <person name="Larsson T."/>
            <person name="Lv J."/>
            <person name="Arendt D."/>
            <person name="Savage R."/>
            <person name="Osoegawa K."/>
            <person name="de Jong P."/>
            <person name="Grimwood J."/>
            <person name="Chapman J.A."/>
            <person name="Shapiro H."/>
            <person name="Aerts A."/>
            <person name="Otillar R.P."/>
            <person name="Terry A.Y."/>
            <person name="Boore J.L."/>
            <person name="Grigoriev I.V."/>
            <person name="Lindberg D.R."/>
            <person name="Seaver E.C."/>
            <person name="Weisblat D.A."/>
            <person name="Putnam N.H."/>
            <person name="Rokhsar D.S."/>
        </authorList>
    </citation>
    <scope>NUCLEOTIDE SEQUENCE [LARGE SCALE GENOMIC DNA]</scope>
</reference>
<dbReference type="InterPro" id="IPR020901">
    <property type="entry name" value="Prtase_inh_Kunz-CS"/>
</dbReference>
<organism evidence="7 8">
    <name type="scientific">Lottia gigantea</name>
    <name type="common">Giant owl limpet</name>
    <dbReference type="NCBI Taxonomy" id="225164"/>
    <lineage>
        <taxon>Eukaryota</taxon>
        <taxon>Metazoa</taxon>
        <taxon>Spiralia</taxon>
        <taxon>Lophotrochozoa</taxon>
        <taxon>Mollusca</taxon>
        <taxon>Gastropoda</taxon>
        <taxon>Patellogastropoda</taxon>
        <taxon>Lottioidea</taxon>
        <taxon>Lottiidae</taxon>
        <taxon>Lottia</taxon>
    </lineage>
</organism>
<dbReference type="GO" id="GO:0005615">
    <property type="term" value="C:extracellular space"/>
    <property type="evidence" value="ECO:0007669"/>
    <property type="project" value="TreeGrafter"/>
</dbReference>
<proteinExistence type="predicted"/>
<dbReference type="SMART" id="SM00131">
    <property type="entry name" value="KU"/>
    <property type="match status" value="1"/>
</dbReference>
<evidence type="ECO:0000313" key="8">
    <source>
        <dbReference type="Proteomes" id="UP000030746"/>
    </source>
</evidence>
<keyword evidence="2" id="KW-0964">Secreted</keyword>
<evidence type="ECO:0000256" key="5">
    <source>
        <dbReference type="ARBA" id="ARBA00023157"/>
    </source>
</evidence>
<keyword evidence="5" id="KW-1015">Disulfide bond</keyword>
<keyword evidence="3" id="KW-0646">Protease inhibitor</keyword>
<dbReference type="HOGENOM" id="CLU_164133_4_4_1"/>
<dbReference type="Gene3D" id="4.10.410.10">
    <property type="entry name" value="Pancreatic trypsin inhibitor Kunitz domain"/>
    <property type="match status" value="1"/>
</dbReference>
<dbReference type="RefSeq" id="XP_009058601.1">
    <property type="nucleotide sequence ID" value="XM_009060353.1"/>
</dbReference>
<dbReference type="InterPro" id="IPR050098">
    <property type="entry name" value="TFPI/VKTCI-like"/>
</dbReference>
<feature type="non-terminal residue" evidence="7">
    <location>
        <position position="1"/>
    </location>
</feature>
<keyword evidence="8" id="KW-1185">Reference proteome</keyword>
<dbReference type="KEGG" id="lgi:LOTGIDRAFT_123062"/>
<dbReference type="SUPFAM" id="SSF57362">
    <property type="entry name" value="BPTI-like"/>
    <property type="match status" value="1"/>
</dbReference>
<evidence type="ECO:0000256" key="3">
    <source>
        <dbReference type="ARBA" id="ARBA00022690"/>
    </source>
</evidence>
<protein>
    <recommendedName>
        <fullName evidence="6">BPTI/Kunitz inhibitor domain-containing protein</fullName>
    </recommendedName>
</protein>
<evidence type="ECO:0000256" key="4">
    <source>
        <dbReference type="ARBA" id="ARBA00022900"/>
    </source>
</evidence>
<name>V4BNW1_LOTGI</name>
<dbReference type="CDD" id="cd00109">
    <property type="entry name" value="Kunitz-type"/>
    <property type="match status" value="1"/>
</dbReference>
<evidence type="ECO:0000256" key="1">
    <source>
        <dbReference type="ARBA" id="ARBA00004613"/>
    </source>
</evidence>
<dbReference type="AlphaFoldDB" id="V4BNW1"/>
<sequence length="65" mass="7398">PEECGLSMVTGKCRGFFKRYYFNMASRECEPFIFGGCGGNENNFQTLAQCLKRCYIPAILPVVKY</sequence>